<evidence type="ECO:0000256" key="2">
    <source>
        <dbReference type="ARBA" id="ARBA00023125"/>
    </source>
</evidence>
<sequence>MKRETLPPTARFSSVRASFLTALVSRFEATGTKAQPLLNRTGITLAQLNDPYGAIPLPQFVEFLEAAALETRNDNIGARIGAQLTASDMGPVGIVLSLSENIETGITRFASYANALQDGAETQWIQQGDSWVFTYRLKDPNIWPRRQDAECSLVSLVQVVRDNFKSGWAPQEVHFEHGSPADPRPLERFFRCPVRFSQPFNRFIVDRGACLTNVRTEDQALLAALERHVEEIIGAVAPVQNISESVTAVIHASLGISPVTVDHAARALSTTPRSLQRHLKEAGTSFRSLLETTRRERAQMLLSQPQAKVAQVADALGYADATAFWRAWHKWTGTAPSAHRHPRR</sequence>
<dbReference type="Gene3D" id="1.10.10.60">
    <property type="entry name" value="Homeodomain-like"/>
    <property type="match status" value="1"/>
</dbReference>
<dbReference type="InterPro" id="IPR018060">
    <property type="entry name" value="HTH_AraC"/>
</dbReference>
<comment type="caution">
    <text evidence="5">The sequence shown here is derived from an EMBL/GenBank/DDBJ whole genome shotgun (WGS) entry which is preliminary data.</text>
</comment>
<proteinExistence type="predicted"/>
<dbReference type="Proteomes" id="UP001596353">
    <property type="component" value="Unassembled WGS sequence"/>
</dbReference>
<dbReference type="SMART" id="SM00342">
    <property type="entry name" value="HTH_ARAC"/>
    <property type="match status" value="1"/>
</dbReference>
<accession>A0ABW2B9V1</accession>
<dbReference type="InterPro" id="IPR032687">
    <property type="entry name" value="AraC-type_N"/>
</dbReference>
<evidence type="ECO:0000313" key="6">
    <source>
        <dbReference type="Proteomes" id="UP001596353"/>
    </source>
</evidence>
<dbReference type="Pfam" id="PF12833">
    <property type="entry name" value="HTH_18"/>
    <property type="match status" value="1"/>
</dbReference>
<dbReference type="EMBL" id="JBHSWG010000004">
    <property type="protein sequence ID" value="MFC6762247.1"/>
    <property type="molecule type" value="Genomic_DNA"/>
</dbReference>
<gene>
    <name evidence="5" type="ORF">ACFQFQ_26365</name>
</gene>
<evidence type="ECO:0000259" key="4">
    <source>
        <dbReference type="PROSITE" id="PS01124"/>
    </source>
</evidence>
<dbReference type="PANTHER" id="PTHR47894:SF4">
    <property type="entry name" value="HTH-TYPE TRANSCRIPTIONAL REGULATOR GADX"/>
    <property type="match status" value="1"/>
</dbReference>
<keyword evidence="3" id="KW-0804">Transcription</keyword>
<protein>
    <submittedName>
        <fullName evidence="5">AraC family transcriptional regulator</fullName>
    </submittedName>
</protein>
<dbReference type="InterPro" id="IPR009057">
    <property type="entry name" value="Homeodomain-like_sf"/>
</dbReference>
<dbReference type="PANTHER" id="PTHR47894">
    <property type="entry name" value="HTH-TYPE TRANSCRIPTIONAL REGULATOR GADX"/>
    <property type="match status" value="1"/>
</dbReference>
<dbReference type="SUPFAM" id="SSF46689">
    <property type="entry name" value="Homeodomain-like"/>
    <property type="match status" value="1"/>
</dbReference>
<keyword evidence="6" id="KW-1185">Reference proteome</keyword>
<name>A0ABW2B9V1_9RHOB</name>
<feature type="domain" description="HTH araC/xylS-type" evidence="4">
    <location>
        <begin position="244"/>
        <end position="342"/>
    </location>
</feature>
<dbReference type="Pfam" id="PF12625">
    <property type="entry name" value="Arabinose_bd"/>
    <property type="match status" value="1"/>
</dbReference>
<reference evidence="6" key="1">
    <citation type="journal article" date="2019" name="Int. J. Syst. Evol. Microbiol.">
        <title>The Global Catalogue of Microorganisms (GCM) 10K type strain sequencing project: providing services to taxonomists for standard genome sequencing and annotation.</title>
        <authorList>
            <consortium name="The Broad Institute Genomics Platform"/>
            <consortium name="The Broad Institute Genome Sequencing Center for Infectious Disease"/>
            <person name="Wu L."/>
            <person name="Ma J."/>
        </authorList>
    </citation>
    <scope>NUCLEOTIDE SEQUENCE [LARGE SCALE GENOMIC DNA]</scope>
    <source>
        <strain evidence="6">CCUG 66188</strain>
    </source>
</reference>
<evidence type="ECO:0000256" key="3">
    <source>
        <dbReference type="ARBA" id="ARBA00023163"/>
    </source>
</evidence>
<keyword evidence="1" id="KW-0805">Transcription regulation</keyword>
<dbReference type="PROSITE" id="PS01124">
    <property type="entry name" value="HTH_ARAC_FAMILY_2"/>
    <property type="match status" value="1"/>
</dbReference>
<evidence type="ECO:0000313" key="5">
    <source>
        <dbReference type="EMBL" id="MFC6762247.1"/>
    </source>
</evidence>
<evidence type="ECO:0000256" key="1">
    <source>
        <dbReference type="ARBA" id="ARBA00023015"/>
    </source>
</evidence>
<organism evidence="5 6">
    <name type="scientific">Sulfitobacter porphyrae</name>
    <dbReference type="NCBI Taxonomy" id="1246864"/>
    <lineage>
        <taxon>Bacteria</taxon>
        <taxon>Pseudomonadati</taxon>
        <taxon>Pseudomonadota</taxon>
        <taxon>Alphaproteobacteria</taxon>
        <taxon>Rhodobacterales</taxon>
        <taxon>Roseobacteraceae</taxon>
        <taxon>Sulfitobacter</taxon>
    </lineage>
</organism>
<keyword evidence="2" id="KW-0238">DNA-binding</keyword>